<evidence type="ECO:0000313" key="2">
    <source>
        <dbReference type="EMBL" id="CUV16970.1"/>
    </source>
</evidence>
<organism evidence="2">
    <name type="scientific">Ralstonia solanacearum</name>
    <name type="common">Pseudomonas solanacearum</name>
    <dbReference type="NCBI Taxonomy" id="305"/>
    <lineage>
        <taxon>Bacteria</taxon>
        <taxon>Pseudomonadati</taxon>
        <taxon>Pseudomonadota</taxon>
        <taxon>Betaproteobacteria</taxon>
        <taxon>Burkholderiales</taxon>
        <taxon>Burkholderiaceae</taxon>
        <taxon>Ralstonia</taxon>
        <taxon>Ralstonia solanacearum species complex</taxon>
    </lineage>
</organism>
<protein>
    <recommendedName>
        <fullName evidence="1">Imm33-like domain-containing protein</fullName>
    </recommendedName>
</protein>
<dbReference type="InterPro" id="IPR056509">
    <property type="entry name" value="Imm33-like"/>
</dbReference>
<evidence type="ECO:0000259" key="1">
    <source>
        <dbReference type="Pfam" id="PF24719"/>
    </source>
</evidence>
<feature type="domain" description="Imm33-like" evidence="1">
    <location>
        <begin position="8"/>
        <end position="110"/>
    </location>
</feature>
<dbReference type="Pfam" id="PF24719">
    <property type="entry name" value="Imm33-like"/>
    <property type="match status" value="1"/>
</dbReference>
<accession>A0A0S4U3Z1</accession>
<dbReference type="AlphaFoldDB" id="A0A0S4U3Z1"/>
<sequence length="115" mass="12932">MTSSIASEQKQTCMRLGTPYFPCDMNQKVGVSQGVRNGVRPLNGMRVSPAEGTCGWYIWAGEEFSEAPDFFMPLHAIHLLDWAPVVVPYLGLPPGWRFLVAENYEDVWQDPQLSL</sequence>
<reference evidence="2" key="1">
    <citation type="submission" date="2015-10" db="EMBL/GenBank/DDBJ databases">
        <authorList>
            <person name="Gilbert D.G."/>
        </authorList>
    </citation>
    <scope>NUCLEOTIDE SEQUENCE</scope>
    <source>
        <strain evidence="2">Phyl III-seqv23</strain>
    </source>
</reference>
<dbReference type="EMBL" id="LN899821">
    <property type="protein sequence ID" value="CUV16970.1"/>
    <property type="molecule type" value="Genomic_DNA"/>
</dbReference>
<name>A0A0S4U3Z1_RALSL</name>
<gene>
    <name evidence="2" type="ORF">PSS4_v1_210011</name>
</gene>
<proteinExistence type="predicted"/>